<reference evidence="2 3" key="1">
    <citation type="journal article" date="2012" name="Stand. Genomic Sci.">
        <title>Complete genome sequence of the sulfur compounds oxidizing chemolithoautotroph Sulfuricurvum kujiense type strain (YK-1(T)).</title>
        <authorList>
            <person name="Han C."/>
            <person name="Kotsyurbenko O."/>
            <person name="Chertkov O."/>
            <person name="Held B."/>
            <person name="Lapidus A."/>
            <person name="Nolan M."/>
            <person name="Lucas S."/>
            <person name="Hammon N."/>
            <person name="Deshpande S."/>
            <person name="Cheng J.F."/>
            <person name="Tapia R."/>
            <person name="Goodwin L.A."/>
            <person name="Pitluck S."/>
            <person name="Liolios K."/>
            <person name="Pagani I."/>
            <person name="Ivanova N."/>
            <person name="Mavromatis K."/>
            <person name="Mikhailova N."/>
            <person name="Pati A."/>
            <person name="Chen A."/>
            <person name="Palaniappan K."/>
            <person name="Land M."/>
            <person name="Hauser L."/>
            <person name="Chang Y.J."/>
            <person name="Jeffries C.D."/>
            <person name="Brambilla E.M."/>
            <person name="Rohde M."/>
            <person name="Spring S."/>
            <person name="Sikorski J."/>
            <person name="Goker M."/>
            <person name="Woyke T."/>
            <person name="Bristow J."/>
            <person name="Eisen J.A."/>
            <person name="Markowitz V."/>
            <person name="Hugenholtz P."/>
            <person name="Kyrpides N.C."/>
            <person name="Klenk H.P."/>
            <person name="Detter J.C."/>
        </authorList>
    </citation>
    <scope>NUCLEOTIDE SEQUENCE [LARGE SCALE GENOMIC DNA]</scope>
    <source>
        <strain evidence="3">ATCC BAA-921 / DSM 16994 / JCM 11577 / YK-1</strain>
    </source>
</reference>
<keyword evidence="3" id="KW-1185">Reference proteome</keyword>
<dbReference type="Proteomes" id="UP000008721">
    <property type="component" value="Chromosome"/>
</dbReference>
<dbReference type="EMBL" id="CP002355">
    <property type="protein sequence ID" value="ADR33745.1"/>
    <property type="molecule type" value="Genomic_DNA"/>
</dbReference>
<gene>
    <name evidence="2" type="ordered locus">Sulku_1082</name>
</gene>
<dbReference type="HOGENOM" id="CLU_2208695_0_0_7"/>
<name>E4TWC7_SULKY</name>
<sequence length="103" mass="11775">MSRDNKHHQQSFARKAPPKKENIETTQKNEIKAMFMNWFKSSRSVAGDIMTKQDVISAILKKLDSKQDRPFQIAMDELKNDGLIELKEDGVTVVLTQKGAEKL</sequence>
<evidence type="ECO:0000313" key="2">
    <source>
        <dbReference type="EMBL" id="ADR33745.1"/>
    </source>
</evidence>
<dbReference type="eggNOG" id="ENOG5031AD0">
    <property type="taxonomic scope" value="Bacteria"/>
</dbReference>
<dbReference type="KEGG" id="sku:Sulku_1082"/>
<dbReference type="OrthoDB" id="5334953at2"/>
<dbReference type="STRING" id="709032.Sulku_1082"/>
<protein>
    <submittedName>
        <fullName evidence="2">Uncharacterized protein</fullName>
    </submittedName>
</protein>
<proteinExistence type="predicted"/>
<dbReference type="RefSeq" id="WP_013459942.1">
    <property type="nucleotide sequence ID" value="NC_014762.1"/>
</dbReference>
<feature type="region of interest" description="Disordered" evidence="1">
    <location>
        <begin position="1"/>
        <end position="26"/>
    </location>
</feature>
<evidence type="ECO:0000256" key="1">
    <source>
        <dbReference type="SAM" id="MobiDB-lite"/>
    </source>
</evidence>
<accession>E4TWC7</accession>
<dbReference type="AlphaFoldDB" id="E4TWC7"/>
<evidence type="ECO:0000313" key="3">
    <source>
        <dbReference type="Proteomes" id="UP000008721"/>
    </source>
</evidence>
<organism evidence="2 3">
    <name type="scientific">Sulfuricurvum kujiense (strain ATCC BAA-921 / DSM 16994 / JCM 11577 / YK-1)</name>
    <dbReference type="NCBI Taxonomy" id="709032"/>
    <lineage>
        <taxon>Bacteria</taxon>
        <taxon>Pseudomonadati</taxon>
        <taxon>Campylobacterota</taxon>
        <taxon>Epsilonproteobacteria</taxon>
        <taxon>Campylobacterales</taxon>
        <taxon>Sulfurimonadaceae</taxon>
        <taxon>Sulfuricurvum</taxon>
    </lineage>
</organism>